<reference evidence="2" key="1">
    <citation type="journal article" date="2020" name="G3 (Bethesda)">
        <title>High-Quality Assemblies for Three Invasive Social Wasps from the &lt;i&gt;Vespula&lt;/i&gt; Genus.</title>
        <authorList>
            <person name="Harrop T.W.R."/>
            <person name="Guhlin J."/>
            <person name="McLaughlin G.M."/>
            <person name="Permina E."/>
            <person name="Stockwell P."/>
            <person name="Gilligan J."/>
            <person name="Le Lec M.F."/>
            <person name="Gruber M.A.M."/>
            <person name="Quinn O."/>
            <person name="Lovegrove M."/>
            <person name="Duncan E.J."/>
            <person name="Remnant E.J."/>
            <person name="Van Eeckhoven J."/>
            <person name="Graham B."/>
            <person name="Knapp R.A."/>
            <person name="Langford K.W."/>
            <person name="Kronenberg Z."/>
            <person name="Press M.O."/>
            <person name="Eacker S.M."/>
            <person name="Wilson-Rankin E.E."/>
            <person name="Purcell J."/>
            <person name="Lester P.J."/>
            <person name="Dearden P.K."/>
        </authorList>
    </citation>
    <scope>NUCLEOTIDE SEQUENCE</scope>
    <source>
        <strain evidence="2">Volc-1</strain>
    </source>
</reference>
<proteinExistence type="predicted"/>
<gene>
    <name evidence="2" type="ORF">H0235_011274</name>
</gene>
<dbReference type="EMBL" id="JACSDY010000010">
    <property type="protein sequence ID" value="KAF7416743.1"/>
    <property type="molecule type" value="Genomic_DNA"/>
</dbReference>
<organism evidence="2 3">
    <name type="scientific">Vespula pensylvanica</name>
    <name type="common">Western yellow jacket</name>
    <name type="synonym">Wasp</name>
    <dbReference type="NCBI Taxonomy" id="30213"/>
    <lineage>
        <taxon>Eukaryota</taxon>
        <taxon>Metazoa</taxon>
        <taxon>Ecdysozoa</taxon>
        <taxon>Arthropoda</taxon>
        <taxon>Hexapoda</taxon>
        <taxon>Insecta</taxon>
        <taxon>Pterygota</taxon>
        <taxon>Neoptera</taxon>
        <taxon>Endopterygota</taxon>
        <taxon>Hymenoptera</taxon>
        <taxon>Apocrita</taxon>
        <taxon>Aculeata</taxon>
        <taxon>Vespoidea</taxon>
        <taxon>Vespidae</taxon>
        <taxon>Vespinae</taxon>
        <taxon>Vespula</taxon>
    </lineage>
</organism>
<keyword evidence="3" id="KW-1185">Reference proteome</keyword>
<accession>A0A834NRV2</accession>
<keyword evidence="1" id="KW-0732">Signal</keyword>
<feature type="signal peptide" evidence="1">
    <location>
        <begin position="1"/>
        <end position="23"/>
    </location>
</feature>
<dbReference type="AlphaFoldDB" id="A0A834NRV2"/>
<feature type="chain" id="PRO_5032657040" evidence="1">
    <location>
        <begin position="24"/>
        <end position="106"/>
    </location>
</feature>
<dbReference type="Proteomes" id="UP000600918">
    <property type="component" value="Unassembled WGS sequence"/>
</dbReference>
<evidence type="ECO:0000313" key="3">
    <source>
        <dbReference type="Proteomes" id="UP000600918"/>
    </source>
</evidence>
<protein>
    <submittedName>
        <fullName evidence="2">Uncharacterized protein</fullName>
    </submittedName>
</protein>
<evidence type="ECO:0000313" key="2">
    <source>
        <dbReference type="EMBL" id="KAF7416743.1"/>
    </source>
</evidence>
<comment type="caution">
    <text evidence="2">The sequence shown here is derived from an EMBL/GenBank/DDBJ whole genome shotgun (WGS) entry which is preliminary data.</text>
</comment>
<evidence type="ECO:0000256" key="1">
    <source>
        <dbReference type="SAM" id="SignalP"/>
    </source>
</evidence>
<name>A0A834NRV2_VESPE</name>
<sequence>MVTNFLIIFVFICGIIDCRLSHGSEVLTTVLDDLTEFFEKLKTKYEYQSLNLNTLHQIDKEINLYTGNISNLVNRRKRQFHHSFNNDAGMLLQYCFFFFKYIYLKR</sequence>